<dbReference type="InterPro" id="IPR035986">
    <property type="entry name" value="PKD_dom_sf"/>
</dbReference>
<reference evidence="12 13" key="1">
    <citation type="submission" date="2024-06" db="EMBL/GenBank/DDBJ databases">
        <title>Pontibacter populi HYL7-15.</title>
        <authorList>
            <person name="Kim M.K."/>
        </authorList>
    </citation>
    <scope>NUCLEOTIDE SEQUENCE [LARGE SCALE GENOMIC DNA]</scope>
    <source>
        <strain evidence="12 13">HYL7-15</strain>
    </source>
</reference>
<comment type="subcellular location">
    <subcellularLocation>
        <location evidence="1">Endoplasmic reticulum membrane</location>
        <topology evidence="1">Single-pass type I membrane protein</topology>
    </subcellularLocation>
</comment>
<dbReference type="InterPro" id="IPR006652">
    <property type="entry name" value="Kelch_1"/>
</dbReference>
<keyword evidence="9" id="KW-0119">Carbohydrate metabolism</keyword>
<dbReference type="SUPFAM" id="SSF49299">
    <property type="entry name" value="PKD domain"/>
    <property type="match status" value="2"/>
</dbReference>
<dbReference type="InterPro" id="IPR022409">
    <property type="entry name" value="PKD/Chitinase_dom"/>
</dbReference>
<dbReference type="RefSeq" id="WP_350413508.1">
    <property type="nucleotide sequence ID" value="NZ_JBEOKT010000016.1"/>
</dbReference>
<dbReference type="Gene3D" id="2.60.120.430">
    <property type="entry name" value="Galactose-binding lectin"/>
    <property type="match status" value="3"/>
</dbReference>
<evidence type="ECO:0000256" key="8">
    <source>
        <dbReference type="ARBA" id="ARBA00023180"/>
    </source>
</evidence>
<comment type="caution">
    <text evidence="12">The sequence shown here is derived from an EMBL/GenBank/DDBJ whole genome shotgun (WGS) entry which is preliminary data.</text>
</comment>
<evidence type="ECO:0000256" key="6">
    <source>
        <dbReference type="ARBA" id="ARBA00022989"/>
    </source>
</evidence>
<dbReference type="PANTHER" id="PTHR13460">
    <property type="match status" value="1"/>
</dbReference>
<dbReference type="Gene3D" id="3.40.50.880">
    <property type="match status" value="1"/>
</dbReference>
<keyword evidence="7" id="KW-0472">Membrane</keyword>
<feature type="domain" description="PKD/Chitinase" evidence="10">
    <location>
        <begin position="2167"/>
        <end position="2254"/>
    </location>
</feature>
<dbReference type="SUPFAM" id="SSF49785">
    <property type="entry name" value="Galactose-binding domain-like"/>
    <property type="match status" value="3"/>
</dbReference>
<dbReference type="SMART" id="SM00089">
    <property type="entry name" value="PKD"/>
    <property type="match status" value="2"/>
</dbReference>
<gene>
    <name evidence="12" type="ORF">ABS362_15585</name>
</gene>
<evidence type="ECO:0000256" key="3">
    <source>
        <dbReference type="ARBA" id="ARBA00022692"/>
    </source>
</evidence>
<dbReference type="CDD" id="cd11303">
    <property type="entry name" value="Dystroglycan_repeat"/>
    <property type="match status" value="1"/>
</dbReference>
<dbReference type="SMART" id="SM00612">
    <property type="entry name" value="Kelch"/>
    <property type="match status" value="5"/>
</dbReference>
<dbReference type="InterPro" id="IPR015915">
    <property type="entry name" value="Kelch-typ_b-propeller"/>
</dbReference>
<keyword evidence="6" id="KW-1133">Transmembrane helix</keyword>
<dbReference type="InterPro" id="IPR008979">
    <property type="entry name" value="Galactose-bd-like_sf"/>
</dbReference>
<dbReference type="InterPro" id="IPR015919">
    <property type="entry name" value="Cadherin-like_sf"/>
</dbReference>
<evidence type="ECO:0000256" key="2">
    <source>
        <dbReference type="ARBA" id="ARBA00009141"/>
    </source>
</evidence>
<dbReference type="PANTHER" id="PTHR13460:SF0">
    <property type="entry name" value="MALECTIN"/>
    <property type="match status" value="1"/>
</dbReference>
<sequence>MNISFTSGPFLKIVLVILYAVLQLCSTQDSMAQDKGKKKKNKLPPENLQGAYLANAQYNFNTSGLKLASINNPTSLQFGPDGRLYVSQQDGVLKALTIKRNGSNDYTVTSTETIGIINQIPNHNDDGSLASNVTKRQVTGILVTGTAAQPILYVSSSDSRIGGGSSDGDKNLDTNSGIISRLTKVSGGWLKIDLVRGLPRSEENHSVNGMQLNEQTNTLYIAVGGLTNAGAPSNNFAFICEYALSAAILSIDLNFIDALPTIGLGATAYKYDLPTLDDPTRPNNADGTDLNDPFGGNDGLNQAKIVIGGPVQIYSPGYRNSYDLVITKTPGKAGRMYTIDNGANQGWGGHPANEGSDGTVTNNYVSGEPGSTGPGPNDPVINNLDNLHYIGDINSYIAGSHYAGHPTPTRANPAGAGLYTHDGVTGVWRTSKTGSNPLPADWPPVPQTLANPREGDYQNPGVNDLALLTFSNSTNGITEYTASNFNNVLKGTLLAADFGGYIHKITLTEDGSNVTNPRSSTNKLNQDLPFASGFGSQPLDIIAQGDNDVFPGSVWAATYGSDVITIFEPADFVICSGTYSIDIDDDGDGYSNADEIDNGTNPCSASSMPTDFDVDFISDLNDNDDDNDGLGDNIDSFALDSQNGSSTNLPLEYELFNNHPGTGLFGLGFTGLMSNRQPDNDYNNLYDESNLIAGGAVGAFSVVAVSAGDALGTINNQENAFQFGINVSSATGPFTVHTAMLGPFFDNKNAQNYQSQGFYIGTGDQDNYFKIAINANGGQGGIEVIYENAGLPTVQQFPLNSGFPASSLELFLTVDPGAGTIQAKYTQDGGNKIALGSPVSVSGGLLNAIQSSSAVAVGIIATSRNASPFTATWDYIRAYKEPVNTDWTFIEPSKISKWVGYSVMYNNKMYVFSGFDESTAVTSPKVEIYNPSNNTWSLGADMPFPVTHAGITIDGSKVYVAGGFLGGWPSDPLADQLQIYNIETNTWSTGPKLPAKSGGNALVRVGRKLYCFGGLLEDRQTGTQAHFVLDLDNMSAGWISAAPMPDPRCHIATGHVGGKIYALGGQVGHDGSYTDVNVAHVYDPFTDSWTKLKDLPYSRSHSESGTYVIDGKITLVGGRTGTNKVIPNVTIYDPKTDSWTEDTPLPVGLFGPAAEAIETELIVSNGGEASMTNAVNTARKRNIVRTPDYKSGFAPSQLTLNASNGTTVSKDVILWVNSGEPAFTINVSGLPSWLTLSTSSGTIDQLGGTEITITANAANLEPGDYSASITAKSSGYPDAVLSISLKVASGNKVLYVYGSIPPAIHDMKLSDTGNLGMSQFKSALEEVGFVLEESLDASIVLDATKLNNYKVLILGSNNRRFSATEKTAVDAWVKAGGGIIAWSDAAFGFEDGGINSTVGATSDNDLMQQFGMQFLRDNGEGAFALNQWNVNHYINKFNKNAGVTIEAEGASPVRTSSPATILAYMPADKAKLNSLDGPLTPADAAMAVANIGSGRVVGFFDRNAFWNSGDGTYLSKVDNKVFAQRMLLWVSGLEEAAPAEPTVTSPLADITVQKNSSPTQLDLANVFSDDGGISNLTFTIVNNTKPELVATTIEASNLKLTYTANISGTSEITVRATDADGQYIEDVFNVLVMDQSSYKVNAGGGSITSTIGTFTADQFFSPSPGRVYSNKSAIANTTDDALYQTERTSVDNKGTFSYAFPVGNGLYKVVLHFAEIYWTSATKRLFDVNVENVKVLDNYDIFAKAGSLAATTETFIVNVQDGTLNINFSALSSDGGMDRPKVSAIEIIEQSVTNEEKLVANPGSLHFFSQQAGTTSAAQTVSLKNSGTETIEITSVNISGTNSSQFAHNFTDKIVLAPEATASLNITFTPASLGTKVASLNITHSGTNSPLVVGLTGEGHDNVQALRVNSGGNEVSTSLGTFTADQYSSGGGTYTNKNVKEIAGTADDAIYKSERFGAFSYNINVSSGTYLVRLHFAEIYYGAPYGGEGTTGKRIFNVTGEGKPLLTNFDIFAEAGSMTALVKEFTIDVTDGILNLDFSKIVEQPKVSAIEIITTTASSNNPPVVSAPIPNQSATTGVAYSYSFPSNTFMDPNGDALTYTAGLAGGGALPSWLNFNSTSRTFSGTPSATEVGTITVQVTASDGKGGSASDAFDIVVNGSTSDNKVPVANAGPDKSIILPTSSVLLNGSGTDSDGTIASYTWAQESGPNVASFDSKAVATPTVSGLVAGSYIFVLTVTDDKGSTSIPDKVTVTVNTGTQQLEVLGFTLINSDADSEIQELTNGAVLNIATLPSRNINIRANTSSASTGSVEFKLWGSASRSRIDNIAPYALFWEVNGDYSAWNAAVGNYSVRATPYSGADKTGTAGKALTISFSIVDQPTGNQAPTANAGQDKTVALPTSEVTLNGSGTDGDGTVSFYAWTQQAGPNTATLSGVASATLTASNLLEGTYTFRLTVTDNTGATAFDEATVTVLEGGTAGTAYQINSGGGEVVTSLGTFSADNFFSPTPGYKYSKVTEISGTTNDALYQTERSSTTENGTFAYTFPVTNGQYTVVLHFAELYWSSIGQRVFDVAIEGIKVLDNYDIIQKAGASATAIKETFTVNVTDATLGINFSALKSDGGVNRPKISAIEIIPSSAATDPTSSIQTIARVKMHEPVSVIVYPNPFKDVINLLLTSDTSAEFEVKVFDIMGKLIHSSVVDPKSKGDKMYEGLSSITIANNRASSNAIYFLVVENQKLKFRKTIKIVKRE</sequence>
<dbReference type="Pfam" id="PF22352">
    <property type="entry name" value="K319L-like_PKD"/>
    <property type="match status" value="2"/>
</dbReference>
<keyword evidence="13" id="KW-1185">Reference proteome</keyword>
<dbReference type="InterPro" id="IPR039155">
    <property type="entry name" value="MLEC"/>
</dbReference>
<evidence type="ECO:0000256" key="1">
    <source>
        <dbReference type="ARBA" id="ARBA00004115"/>
    </source>
</evidence>
<evidence type="ECO:0000256" key="7">
    <source>
        <dbReference type="ARBA" id="ARBA00023136"/>
    </source>
</evidence>
<dbReference type="Pfam" id="PF24681">
    <property type="entry name" value="Kelch_KLHDC2_KLHL20_DRC7"/>
    <property type="match status" value="1"/>
</dbReference>
<dbReference type="Pfam" id="PF18962">
    <property type="entry name" value="Por_Secre_tail"/>
    <property type="match status" value="1"/>
</dbReference>
<evidence type="ECO:0000259" key="11">
    <source>
        <dbReference type="SMART" id="SM00736"/>
    </source>
</evidence>
<dbReference type="Gene3D" id="2.120.10.80">
    <property type="entry name" value="Kelch-type beta propeller"/>
    <property type="match status" value="2"/>
</dbReference>
<dbReference type="InterPro" id="IPR029062">
    <property type="entry name" value="Class_I_gatase-like"/>
</dbReference>
<evidence type="ECO:0000313" key="12">
    <source>
        <dbReference type="EMBL" id="MER2998976.1"/>
    </source>
</evidence>
<dbReference type="Pfam" id="PF11721">
    <property type="entry name" value="Malectin"/>
    <property type="match status" value="3"/>
</dbReference>
<evidence type="ECO:0000256" key="4">
    <source>
        <dbReference type="ARBA" id="ARBA00022729"/>
    </source>
</evidence>
<dbReference type="SUPFAM" id="SSF49313">
    <property type="entry name" value="Cadherin-like"/>
    <property type="match status" value="1"/>
</dbReference>
<dbReference type="Pfam" id="PF05345">
    <property type="entry name" value="He_PIG"/>
    <property type="match status" value="1"/>
</dbReference>
<evidence type="ECO:0000259" key="10">
    <source>
        <dbReference type="SMART" id="SM00089"/>
    </source>
</evidence>
<organism evidence="12 13">
    <name type="scientific">Pontibacter populi</name>
    <dbReference type="NCBI Taxonomy" id="890055"/>
    <lineage>
        <taxon>Bacteria</taxon>
        <taxon>Pseudomonadati</taxon>
        <taxon>Bacteroidota</taxon>
        <taxon>Cytophagia</taxon>
        <taxon>Cytophagales</taxon>
        <taxon>Hymenobacteraceae</taxon>
        <taxon>Pontibacter</taxon>
    </lineage>
</organism>
<dbReference type="NCBIfam" id="TIGR04183">
    <property type="entry name" value="Por_Secre_tail"/>
    <property type="match status" value="1"/>
</dbReference>
<dbReference type="NCBIfam" id="NF012200">
    <property type="entry name" value="choice_anch_D"/>
    <property type="match status" value="1"/>
</dbReference>
<evidence type="ECO:0000256" key="9">
    <source>
        <dbReference type="ARBA" id="ARBA00023277"/>
    </source>
</evidence>
<accession>A0ABV1RX60</accession>
<dbReference type="InterPro" id="IPR013783">
    <property type="entry name" value="Ig-like_fold"/>
</dbReference>
<dbReference type="Proteomes" id="UP001476807">
    <property type="component" value="Unassembled WGS sequence"/>
</dbReference>
<dbReference type="CDD" id="cd00146">
    <property type="entry name" value="PKD"/>
    <property type="match status" value="1"/>
</dbReference>
<dbReference type="SMART" id="SM00736">
    <property type="entry name" value="CADG"/>
    <property type="match status" value="1"/>
</dbReference>
<dbReference type="InterPro" id="IPR006644">
    <property type="entry name" value="Cadg"/>
</dbReference>
<dbReference type="SUPFAM" id="SSF117281">
    <property type="entry name" value="Kelch motif"/>
    <property type="match status" value="1"/>
</dbReference>
<dbReference type="InterPro" id="IPR021720">
    <property type="entry name" value="Malectin_dom"/>
</dbReference>
<feature type="domain" description="PKD/Chitinase" evidence="10">
    <location>
        <begin position="2385"/>
        <end position="2473"/>
    </location>
</feature>
<dbReference type="Gene3D" id="2.60.40.10">
    <property type="entry name" value="Immunoglobulins"/>
    <property type="match status" value="4"/>
</dbReference>
<comment type="similarity">
    <text evidence="2">Belongs to the malectin family.</text>
</comment>
<feature type="domain" description="Dystroglycan-type cadherin-like" evidence="11">
    <location>
        <begin position="2064"/>
        <end position="2166"/>
    </location>
</feature>
<dbReference type="SUPFAM" id="SSF52317">
    <property type="entry name" value="Class I glutamine amidotransferase-like"/>
    <property type="match status" value="1"/>
</dbReference>
<keyword evidence="4" id="KW-0732">Signal</keyword>
<name>A0ABV1RX60_9BACT</name>
<keyword evidence="5" id="KW-0256">Endoplasmic reticulum</keyword>
<proteinExistence type="inferred from homology"/>
<protein>
    <submittedName>
        <fullName evidence="12">Malectin domain-containing carbohydrate-binding protein</fullName>
    </submittedName>
</protein>
<dbReference type="InterPro" id="IPR022113">
    <property type="entry name" value="TMEM131L_N"/>
</dbReference>
<evidence type="ECO:0000313" key="13">
    <source>
        <dbReference type="Proteomes" id="UP001476807"/>
    </source>
</evidence>
<evidence type="ECO:0000256" key="5">
    <source>
        <dbReference type="ARBA" id="ARBA00022824"/>
    </source>
</evidence>
<dbReference type="Pfam" id="PF01344">
    <property type="entry name" value="Kelch_1"/>
    <property type="match status" value="1"/>
</dbReference>
<keyword evidence="8" id="KW-0325">Glycoprotein</keyword>
<dbReference type="EMBL" id="JBEOKT010000016">
    <property type="protein sequence ID" value="MER2998976.1"/>
    <property type="molecule type" value="Genomic_DNA"/>
</dbReference>
<dbReference type="InterPro" id="IPR026444">
    <property type="entry name" value="Secre_tail"/>
</dbReference>
<keyword evidence="3" id="KW-0812">Transmembrane</keyword>
<dbReference type="Pfam" id="PF12371">
    <property type="entry name" value="TMEM131_like_N"/>
    <property type="match status" value="1"/>
</dbReference>